<evidence type="ECO:0000313" key="2">
    <source>
        <dbReference type="Proteomes" id="UP000515121"/>
    </source>
</evidence>
<sequence length="601" mass="67610">MPGTIQVSVLDFKGPHSSSPSSEISVKVSMGKREYQTWDKGEFSFPLTTLRDNLIITLQDAEGNEISHTGVETRLVVEKGVWDDIFSLEGGGHVHMKLQFVLSEEERQRIRIMRESAVKKKRDELCNSGHGSPKSASVGYNEVSGSQESFFQNGLLANEASLVSVPLAKFYSDRRDRSYSIQKQKSTNDRDENEGNTSAKSMSEAVNVDLTELYHQDSVPSELEKANNSKKQGPAGKAHSNIRKMITAFEDSLNQVYRPCCLKFSNCYCDLGTLLRLMELDLCQDVKPSIKPPPQIKNIGMDSFLANSHLNEVETDKIIPSKVTLGRINTKEFEQTKISIREKVQTIGFVNPIYGAASSKETEQWKESTVACIQTERKILDLKNRFKVKQKESDEKEEKKYSEDFRRASTIEKAAFSHRMLDKHPKGNQSWNLFSKRQHSRTSLVTKESGDKIFQRDTREAERTSNEKLKTMAIFCGDHCSFGSSDLWIFPGEAKCLCITTGGKQIMDLMGGFWDETNTHQRKLSARDPKNPGEVNTDAGTAIKANEDGQTSKKLRPKVENSMDPEDSIGPVGQVIRVVIMVGFATLVLITRKRRYPCLCC</sequence>
<reference evidence="3" key="1">
    <citation type="submission" date="2025-08" db="UniProtKB">
        <authorList>
            <consortium name="RefSeq"/>
        </authorList>
    </citation>
    <scope>IDENTIFICATION</scope>
    <source>
        <tissue evidence="3">Fruit stalk</tissue>
    </source>
</reference>
<feature type="region of interest" description="Disordered" evidence="1">
    <location>
        <begin position="218"/>
        <end position="239"/>
    </location>
</feature>
<dbReference type="PANTHER" id="PTHR36810:SF1">
    <property type="entry name" value="OS05G0232200 PROTEIN"/>
    <property type="match status" value="1"/>
</dbReference>
<name>A0A6P5ZHB3_DURZI</name>
<gene>
    <name evidence="3" type="primary">LOC111300365</name>
</gene>
<proteinExistence type="predicted"/>
<dbReference type="PANTHER" id="PTHR36810">
    <property type="entry name" value="BNACNNG47150D PROTEIN"/>
    <property type="match status" value="1"/>
</dbReference>
<protein>
    <submittedName>
        <fullName evidence="3">Uncharacterized protein LOC111300365 isoform X1</fullName>
    </submittedName>
</protein>
<dbReference type="Proteomes" id="UP000515121">
    <property type="component" value="Unplaced"/>
</dbReference>
<accession>A0A6P5ZHB3</accession>
<feature type="region of interest" description="Disordered" evidence="1">
    <location>
        <begin position="121"/>
        <end position="141"/>
    </location>
</feature>
<feature type="compositionally biased region" description="Basic and acidic residues" evidence="1">
    <location>
        <begin position="545"/>
        <end position="561"/>
    </location>
</feature>
<keyword evidence="2" id="KW-1185">Reference proteome</keyword>
<evidence type="ECO:0000256" key="1">
    <source>
        <dbReference type="SAM" id="MobiDB-lite"/>
    </source>
</evidence>
<dbReference type="KEGG" id="dzi:111300365"/>
<dbReference type="GeneID" id="111300365"/>
<dbReference type="RefSeq" id="XP_022751736.1">
    <property type="nucleotide sequence ID" value="XM_022896001.1"/>
</dbReference>
<evidence type="ECO:0000313" key="3">
    <source>
        <dbReference type="RefSeq" id="XP_022751736.1"/>
    </source>
</evidence>
<dbReference type="AlphaFoldDB" id="A0A6P5ZHB3"/>
<feature type="region of interest" description="Disordered" evidence="1">
    <location>
        <begin position="179"/>
        <end position="202"/>
    </location>
</feature>
<dbReference type="OrthoDB" id="1939272at2759"/>
<organism evidence="2 3">
    <name type="scientific">Durio zibethinus</name>
    <name type="common">Durian</name>
    <dbReference type="NCBI Taxonomy" id="66656"/>
    <lineage>
        <taxon>Eukaryota</taxon>
        <taxon>Viridiplantae</taxon>
        <taxon>Streptophyta</taxon>
        <taxon>Embryophyta</taxon>
        <taxon>Tracheophyta</taxon>
        <taxon>Spermatophyta</taxon>
        <taxon>Magnoliopsida</taxon>
        <taxon>eudicotyledons</taxon>
        <taxon>Gunneridae</taxon>
        <taxon>Pentapetalae</taxon>
        <taxon>rosids</taxon>
        <taxon>malvids</taxon>
        <taxon>Malvales</taxon>
        <taxon>Malvaceae</taxon>
        <taxon>Helicteroideae</taxon>
        <taxon>Durio</taxon>
    </lineage>
</organism>
<feature type="region of interest" description="Disordered" evidence="1">
    <location>
        <begin position="524"/>
        <end position="566"/>
    </location>
</feature>